<organism evidence="7 8">
    <name type="scientific">Bacteroides salyersiae CL02T12C01</name>
    <dbReference type="NCBI Taxonomy" id="997887"/>
    <lineage>
        <taxon>Bacteria</taxon>
        <taxon>Pseudomonadati</taxon>
        <taxon>Bacteroidota</taxon>
        <taxon>Bacteroidia</taxon>
        <taxon>Bacteroidales</taxon>
        <taxon>Bacteroidaceae</taxon>
        <taxon>Bacteroides</taxon>
    </lineage>
</organism>
<keyword evidence="8" id="KW-1185">Reference proteome</keyword>
<feature type="transmembrane region" description="Helical" evidence="6">
    <location>
        <begin position="66"/>
        <end position="89"/>
    </location>
</feature>
<gene>
    <name evidence="7" type="ORF">HMPREF1071_03448</name>
</gene>
<protein>
    <submittedName>
        <fullName evidence="7">Uncharacterized protein</fullName>
    </submittedName>
</protein>
<dbReference type="GO" id="GO:0015171">
    <property type="term" value="F:amino acid transmembrane transporter activity"/>
    <property type="evidence" value="ECO:0007669"/>
    <property type="project" value="TreeGrafter"/>
</dbReference>
<evidence type="ECO:0000256" key="2">
    <source>
        <dbReference type="ARBA" id="ARBA00022475"/>
    </source>
</evidence>
<evidence type="ECO:0000313" key="7">
    <source>
        <dbReference type="EMBL" id="EIY59708.1"/>
    </source>
</evidence>
<dbReference type="PANTHER" id="PTHR30086">
    <property type="entry name" value="ARGININE EXPORTER PROTEIN ARGO"/>
    <property type="match status" value="1"/>
</dbReference>
<feature type="transmembrane region" description="Helical" evidence="6">
    <location>
        <begin position="244"/>
        <end position="268"/>
    </location>
</feature>
<comment type="caution">
    <text evidence="7">The sequence shown here is derived from an EMBL/GenBank/DDBJ whole genome shotgun (WGS) entry which is preliminary data.</text>
</comment>
<keyword evidence="3 6" id="KW-0812">Transmembrane</keyword>
<dbReference type="Pfam" id="PF01810">
    <property type="entry name" value="LysE"/>
    <property type="match status" value="1"/>
</dbReference>
<accession>I9SUE1</accession>
<evidence type="ECO:0000256" key="3">
    <source>
        <dbReference type="ARBA" id="ARBA00022692"/>
    </source>
</evidence>
<name>I9SUE1_9BACE</name>
<evidence type="ECO:0000256" key="1">
    <source>
        <dbReference type="ARBA" id="ARBA00004651"/>
    </source>
</evidence>
<evidence type="ECO:0000256" key="5">
    <source>
        <dbReference type="ARBA" id="ARBA00023136"/>
    </source>
</evidence>
<dbReference type="PANTHER" id="PTHR30086:SF20">
    <property type="entry name" value="ARGININE EXPORTER PROTEIN ARGO-RELATED"/>
    <property type="match status" value="1"/>
</dbReference>
<dbReference type="PATRIC" id="fig|997887.3.peg.3575"/>
<evidence type="ECO:0000256" key="6">
    <source>
        <dbReference type="SAM" id="Phobius"/>
    </source>
</evidence>
<dbReference type="EMBL" id="AGXV01000039">
    <property type="protein sequence ID" value="EIY59708.1"/>
    <property type="molecule type" value="Genomic_DNA"/>
</dbReference>
<sequence length="273" mass="30503">MVSGSYACFFHGGIRWSFPTVPGWDKYGTFPDYRINPIEKTLRTYDCLIKKCDICDMNQIGTILDILIKGFAIGVIVSAPLGPVGVLCIQRTLNKGRWYGFVTGLGASLSDIAYALLTGYGMSFIFDYIDKNIFYLQLLGSIMLLVFGIYTFRSNPVKSIRPASTNKGSYFHNFVTAFAVTLSNPLIIFLFIGLFARFAFLQPGVLLFETITGYLAIAIGALVWWFGITFFVNKVRKKFNLRGIWILNRIIGSIVMLVSAVGLVYTLLGESIY</sequence>
<comment type="subcellular location">
    <subcellularLocation>
        <location evidence="1">Cell membrane</location>
        <topology evidence="1">Multi-pass membrane protein</topology>
    </subcellularLocation>
</comment>
<keyword evidence="5 6" id="KW-0472">Membrane</keyword>
<feature type="transmembrane region" description="Helical" evidence="6">
    <location>
        <begin position="173"/>
        <end position="199"/>
    </location>
</feature>
<dbReference type="InterPro" id="IPR001123">
    <property type="entry name" value="LeuE-type"/>
</dbReference>
<feature type="transmembrane region" description="Helical" evidence="6">
    <location>
        <begin position="101"/>
        <end position="126"/>
    </location>
</feature>
<reference evidence="7 8" key="1">
    <citation type="submission" date="2012-02" db="EMBL/GenBank/DDBJ databases">
        <title>The Genome Sequence of Bacteroides salyersiae CL02T12C01.</title>
        <authorList>
            <consortium name="The Broad Institute Genome Sequencing Platform"/>
            <person name="Earl A."/>
            <person name="Ward D."/>
            <person name="Feldgarden M."/>
            <person name="Gevers D."/>
            <person name="Zitomersky N.L."/>
            <person name="Coyne M.J."/>
            <person name="Comstock L.E."/>
            <person name="Young S.K."/>
            <person name="Zeng Q."/>
            <person name="Gargeya S."/>
            <person name="Fitzgerald M."/>
            <person name="Haas B."/>
            <person name="Abouelleil A."/>
            <person name="Alvarado L."/>
            <person name="Arachchi H.M."/>
            <person name="Berlin A."/>
            <person name="Chapman S.B."/>
            <person name="Gearin G."/>
            <person name="Goldberg J."/>
            <person name="Griggs A."/>
            <person name="Gujja S."/>
            <person name="Hansen M."/>
            <person name="Heiman D."/>
            <person name="Howarth C."/>
            <person name="Larimer J."/>
            <person name="Lui A."/>
            <person name="MacDonald P.J.P."/>
            <person name="McCowen C."/>
            <person name="Montmayeur A."/>
            <person name="Murphy C."/>
            <person name="Neiman D."/>
            <person name="Pearson M."/>
            <person name="Priest M."/>
            <person name="Roberts A."/>
            <person name="Saif S."/>
            <person name="Shea T."/>
            <person name="Sisk P."/>
            <person name="Stolte C."/>
            <person name="Sykes S."/>
            <person name="Wortman J."/>
            <person name="Nusbaum C."/>
            <person name="Birren B."/>
        </authorList>
    </citation>
    <scope>NUCLEOTIDE SEQUENCE [LARGE SCALE GENOMIC DNA]</scope>
    <source>
        <strain evidence="7 8">CL02T12C01</strain>
    </source>
</reference>
<keyword evidence="4 6" id="KW-1133">Transmembrane helix</keyword>
<keyword evidence="2" id="KW-1003">Cell membrane</keyword>
<dbReference type="Proteomes" id="UP000005150">
    <property type="component" value="Unassembled WGS sequence"/>
</dbReference>
<dbReference type="HOGENOM" id="CLU_087840_1_1_10"/>
<proteinExistence type="predicted"/>
<evidence type="ECO:0000256" key="4">
    <source>
        <dbReference type="ARBA" id="ARBA00022989"/>
    </source>
</evidence>
<dbReference type="AlphaFoldDB" id="I9SUE1"/>
<feature type="transmembrane region" description="Helical" evidence="6">
    <location>
        <begin position="132"/>
        <end position="152"/>
    </location>
</feature>
<evidence type="ECO:0000313" key="8">
    <source>
        <dbReference type="Proteomes" id="UP000005150"/>
    </source>
</evidence>
<feature type="transmembrane region" description="Helical" evidence="6">
    <location>
        <begin position="211"/>
        <end position="232"/>
    </location>
</feature>
<dbReference type="GO" id="GO:0005886">
    <property type="term" value="C:plasma membrane"/>
    <property type="evidence" value="ECO:0007669"/>
    <property type="project" value="UniProtKB-SubCell"/>
</dbReference>